<evidence type="ECO:0000256" key="1">
    <source>
        <dbReference type="ARBA" id="ARBA00022723"/>
    </source>
</evidence>
<keyword evidence="3" id="KW-0862">Zinc</keyword>
<proteinExistence type="predicted"/>
<accession>A0A8J2SIZ2</accession>
<dbReference type="Proteomes" id="UP000789595">
    <property type="component" value="Unassembled WGS sequence"/>
</dbReference>
<comment type="caution">
    <text evidence="5">The sequence shown here is derived from an EMBL/GenBank/DDBJ whole genome shotgun (WGS) entry which is preliminary data.</text>
</comment>
<dbReference type="InterPro" id="IPR013083">
    <property type="entry name" value="Znf_RING/FYVE/PHD"/>
</dbReference>
<dbReference type="GO" id="GO:0008270">
    <property type="term" value="F:zinc ion binding"/>
    <property type="evidence" value="ECO:0007669"/>
    <property type="project" value="UniProtKB-KW"/>
</dbReference>
<reference evidence="5" key="1">
    <citation type="submission" date="2021-11" db="EMBL/GenBank/DDBJ databases">
        <authorList>
            <consortium name="Genoscope - CEA"/>
            <person name="William W."/>
        </authorList>
    </citation>
    <scope>NUCLEOTIDE SEQUENCE</scope>
</reference>
<keyword evidence="1" id="KW-0479">Metal-binding</keyword>
<gene>
    <name evidence="5" type="ORF">PECAL_4P02600</name>
</gene>
<evidence type="ECO:0000259" key="4">
    <source>
        <dbReference type="Pfam" id="PF12906"/>
    </source>
</evidence>
<organism evidence="5 6">
    <name type="scientific">Pelagomonas calceolata</name>
    <dbReference type="NCBI Taxonomy" id="35677"/>
    <lineage>
        <taxon>Eukaryota</taxon>
        <taxon>Sar</taxon>
        <taxon>Stramenopiles</taxon>
        <taxon>Ochrophyta</taxon>
        <taxon>Pelagophyceae</taxon>
        <taxon>Pelagomonadales</taxon>
        <taxon>Pelagomonadaceae</taxon>
        <taxon>Pelagomonas</taxon>
    </lineage>
</organism>
<name>A0A8J2SIZ2_9STRA</name>
<dbReference type="EMBL" id="CAKKNE010000004">
    <property type="protein sequence ID" value="CAH0373088.1"/>
    <property type="molecule type" value="Genomic_DNA"/>
</dbReference>
<protein>
    <recommendedName>
        <fullName evidence="4">RING-CH-type domain-containing protein</fullName>
    </recommendedName>
</protein>
<feature type="domain" description="RING-CH-type" evidence="4">
    <location>
        <begin position="33"/>
        <end position="65"/>
    </location>
</feature>
<dbReference type="SUPFAM" id="SSF57850">
    <property type="entry name" value="RING/U-box"/>
    <property type="match status" value="1"/>
</dbReference>
<keyword evidence="6" id="KW-1185">Reference proteome</keyword>
<dbReference type="Gene3D" id="3.30.40.10">
    <property type="entry name" value="Zinc/RING finger domain, C3HC4 (zinc finger)"/>
    <property type="match status" value="1"/>
</dbReference>
<evidence type="ECO:0000256" key="2">
    <source>
        <dbReference type="ARBA" id="ARBA00022771"/>
    </source>
</evidence>
<keyword evidence="2" id="KW-0863">Zinc-finger</keyword>
<dbReference type="Pfam" id="PF12906">
    <property type="entry name" value="RINGv"/>
    <property type="match status" value="1"/>
</dbReference>
<dbReference type="AlphaFoldDB" id="A0A8J2SIZ2"/>
<evidence type="ECO:0000313" key="6">
    <source>
        <dbReference type="Proteomes" id="UP000789595"/>
    </source>
</evidence>
<dbReference type="InterPro" id="IPR011016">
    <property type="entry name" value="Znf_RING-CH"/>
</dbReference>
<evidence type="ECO:0000313" key="5">
    <source>
        <dbReference type="EMBL" id="CAH0373088.1"/>
    </source>
</evidence>
<evidence type="ECO:0000256" key="3">
    <source>
        <dbReference type="ARBA" id="ARBA00022833"/>
    </source>
</evidence>
<sequence>MATPSSDQAAQKYEEAAAAAVEACAEDTVGQTCYICMDDGSKEGLVRACACRGTAGFGHVSCLVRQAQVAVQQGLENEERCIALHRVKRWYICRLCEQHYHGAVSSALGWACYKTYFGRPEGDHLWELALQILCGSMQEDKIGRLAILEPIAGRLARETERHPHKLSQLLYVRSQVADCLAQLGRNDECLALRRLNYEAGPTDAWSLATDLGESLITARHAEAVEFTRHYVDRAKRELGEESPVYEQCLMSYARAISTATKRSPEMLAEAEAIVAATARKWRRRYGDSHPNTRIAEAGVGKIRAKILFNGVLAELLASRR</sequence>